<evidence type="ECO:0000313" key="4">
    <source>
        <dbReference type="Proteomes" id="UP000597762"/>
    </source>
</evidence>
<comment type="caution">
    <text evidence="3">The sequence shown here is derived from an EMBL/GenBank/DDBJ whole genome shotgun (WGS) entry which is preliminary data.</text>
</comment>
<gene>
    <name evidence="3" type="ORF">SPHA_20702</name>
</gene>
<feature type="transmembrane region" description="Helical" evidence="1">
    <location>
        <begin position="293"/>
        <end position="310"/>
    </location>
</feature>
<evidence type="ECO:0000259" key="2">
    <source>
        <dbReference type="PROSITE" id="PS50234"/>
    </source>
</evidence>
<keyword evidence="1" id="KW-0812">Transmembrane</keyword>
<dbReference type="Proteomes" id="UP000597762">
    <property type="component" value="Unassembled WGS sequence"/>
</dbReference>
<sequence>MDEMVTSVCKGKAIDLMIAADATDRVSKEKFKLQMKFIEKLFQYFDVSNSATRVGFLKFGRRVESVFDINQHNNTQDIIDILKHERQIKGRGRINRAIKYMRTRSFRRSLLRLDMNTPHVGLVITGSKSDDREQTLKESLFATRAGITMYAVGIGPEVTTPELESIVDGQKFFDHYFHMDNYNNTAKILQDLVLKICRAEPSPIPVSDAGCGTRQPADVLFAHDSANAGVSRTKQTLNFIKSVVKEFDIDPEHIQVGGEDFLINNFLFILSLSSIMIRYLFLNYYFTMEESRSLSLSLSLSLSIYLSIYLSISPSLFHYCLFPSLSHFPFARMFFLIFHNPFFLSKLTSSLSLFLFLSFSLSFHFSLFRPAFNNN</sequence>
<keyword evidence="1" id="KW-1133">Transmembrane helix</keyword>
<feature type="transmembrane region" description="Helical" evidence="1">
    <location>
        <begin position="261"/>
        <end position="281"/>
    </location>
</feature>
<dbReference type="AlphaFoldDB" id="A0A812BMY9"/>
<proteinExistence type="predicted"/>
<protein>
    <recommendedName>
        <fullName evidence="2">VWFA domain-containing protein</fullName>
    </recommendedName>
</protein>
<dbReference type="OrthoDB" id="10256829at2759"/>
<evidence type="ECO:0000313" key="3">
    <source>
        <dbReference type="EMBL" id="CAE1237329.1"/>
    </source>
</evidence>
<dbReference type="Pfam" id="PF00092">
    <property type="entry name" value="VWA"/>
    <property type="match status" value="1"/>
</dbReference>
<dbReference type="PANTHER" id="PTHR24020:SF20">
    <property type="entry name" value="PH DOMAIN-CONTAINING PROTEIN"/>
    <property type="match status" value="1"/>
</dbReference>
<dbReference type="Gene3D" id="3.40.50.410">
    <property type="entry name" value="von Willebrand factor, type A domain"/>
    <property type="match status" value="1"/>
</dbReference>
<feature type="domain" description="VWFA" evidence="2">
    <location>
        <begin position="15"/>
        <end position="196"/>
    </location>
</feature>
<keyword evidence="1" id="KW-0472">Membrane</keyword>
<dbReference type="SMART" id="SM00327">
    <property type="entry name" value="VWA"/>
    <property type="match status" value="1"/>
</dbReference>
<evidence type="ECO:0000256" key="1">
    <source>
        <dbReference type="SAM" id="Phobius"/>
    </source>
</evidence>
<accession>A0A812BMY9</accession>
<keyword evidence="4" id="KW-1185">Reference proteome</keyword>
<dbReference type="InterPro" id="IPR050525">
    <property type="entry name" value="ECM_Assembly_Org"/>
</dbReference>
<dbReference type="SUPFAM" id="SSF53300">
    <property type="entry name" value="vWA-like"/>
    <property type="match status" value="1"/>
</dbReference>
<reference evidence="3" key="1">
    <citation type="submission" date="2021-01" db="EMBL/GenBank/DDBJ databases">
        <authorList>
            <person name="Li R."/>
            <person name="Bekaert M."/>
        </authorList>
    </citation>
    <scope>NUCLEOTIDE SEQUENCE</scope>
    <source>
        <strain evidence="3">Farmed</strain>
    </source>
</reference>
<dbReference type="CDD" id="cd01450">
    <property type="entry name" value="vWFA_subfamily_ECM"/>
    <property type="match status" value="1"/>
</dbReference>
<dbReference type="InterPro" id="IPR002035">
    <property type="entry name" value="VWF_A"/>
</dbReference>
<dbReference type="EMBL" id="CAHIKZ030000760">
    <property type="protein sequence ID" value="CAE1237329.1"/>
    <property type="molecule type" value="Genomic_DNA"/>
</dbReference>
<dbReference type="InterPro" id="IPR036465">
    <property type="entry name" value="vWFA_dom_sf"/>
</dbReference>
<dbReference type="PROSITE" id="PS50234">
    <property type="entry name" value="VWFA"/>
    <property type="match status" value="1"/>
</dbReference>
<dbReference type="PANTHER" id="PTHR24020">
    <property type="entry name" value="COLLAGEN ALPHA"/>
    <property type="match status" value="1"/>
</dbReference>
<name>A0A812BMY9_ACAPH</name>
<organism evidence="3 4">
    <name type="scientific">Acanthosepion pharaonis</name>
    <name type="common">Pharaoh cuttlefish</name>
    <name type="synonym">Sepia pharaonis</name>
    <dbReference type="NCBI Taxonomy" id="158019"/>
    <lineage>
        <taxon>Eukaryota</taxon>
        <taxon>Metazoa</taxon>
        <taxon>Spiralia</taxon>
        <taxon>Lophotrochozoa</taxon>
        <taxon>Mollusca</taxon>
        <taxon>Cephalopoda</taxon>
        <taxon>Coleoidea</taxon>
        <taxon>Decapodiformes</taxon>
        <taxon>Sepiida</taxon>
        <taxon>Sepiina</taxon>
        <taxon>Sepiidae</taxon>
        <taxon>Acanthosepion</taxon>
    </lineage>
</organism>